<evidence type="ECO:0000313" key="2">
    <source>
        <dbReference type="Proteomes" id="UP000692954"/>
    </source>
</evidence>
<name>A0A8S1PF93_9CILI</name>
<organism evidence="1 2">
    <name type="scientific">Paramecium sonneborni</name>
    <dbReference type="NCBI Taxonomy" id="65129"/>
    <lineage>
        <taxon>Eukaryota</taxon>
        <taxon>Sar</taxon>
        <taxon>Alveolata</taxon>
        <taxon>Ciliophora</taxon>
        <taxon>Intramacronucleata</taxon>
        <taxon>Oligohymenophorea</taxon>
        <taxon>Peniculida</taxon>
        <taxon>Parameciidae</taxon>
        <taxon>Paramecium</taxon>
    </lineage>
</organism>
<accession>A0A8S1PF93</accession>
<dbReference type="EMBL" id="CAJJDN010000076">
    <property type="protein sequence ID" value="CAD8101715.1"/>
    <property type="molecule type" value="Genomic_DNA"/>
</dbReference>
<proteinExistence type="predicted"/>
<gene>
    <name evidence="1" type="ORF">PSON_ATCC_30995.1.T0760138</name>
</gene>
<dbReference type="Proteomes" id="UP000692954">
    <property type="component" value="Unassembled WGS sequence"/>
</dbReference>
<comment type="caution">
    <text evidence="1">The sequence shown here is derived from an EMBL/GenBank/DDBJ whole genome shotgun (WGS) entry which is preliminary data.</text>
</comment>
<keyword evidence="2" id="KW-1185">Reference proteome</keyword>
<evidence type="ECO:0000313" key="1">
    <source>
        <dbReference type="EMBL" id="CAD8101715.1"/>
    </source>
</evidence>
<protein>
    <submittedName>
        <fullName evidence="1">Uncharacterized protein</fullName>
    </submittedName>
</protein>
<reference evidence="1" key="1">
    <citation type="submission" date="2021-01" db="EMBL/GenBank/DDBJ databases">
        <authorList>
            <consortium name="Genoscope - CEA"/>
            <person name="William W."/>
        </authorList>
    </citation>
    <scope>NUCLEOTIDE SEQUENCE</scope>
</reference>
<dbReference type="AlphaFoldDB" id="A0A8S1PF93"/>
<sequence length="103" mass="11749">MGCCQNRSLLQYQEIENHKSSVNRNKIQLEPLLIAVIGDSDRLDMMDDIFKIQQTSIKEIQSPNNLKMPSESVIIDLRSGTSLASPIRQKSSKNLNQKFLEML</sequence>
<dbReference type="OrthoDB" id="287115at2759"/>